<accession>A0ACB8ZVU8</accession>
<proteinExistence type="predicted"/>
<organism evidence="1 2">
    <name type="scientific">Arctium lappa</name>
    <name type="common">Greater burdock</name>
    <name type="synonym">Lappa major</name>
    <dbReference type="NCBI Taxonomy" id="4217"/>
    <lineage>
        <taxon>Eukaryota</taxon>
        <taxon>Viridiplantae</taxon>
        <taxon>Streptophyta</taxon>
        <taxon>Embryophyta</taxon>
        <taxon>Tracheophyta</taxon>
        <taxon>Spermatophyta</taxon>
        <taxon>Magnoliopsida</taxon>
        <taxon>eudicotyledons</taxon>
        <taxon>Gunneridae</taxon>
        <taxon>Pentapetalae</taxon>
        <taxon>asterids</taxon>
        <taxon>campanulids</taxon>
        <taxon>Asterales</taxon>
        <taxon>Asteraceae</taxon>
        <taxon>Carduoideae</taxon>
        <taxon>Cardueae</taxon>
        <taxon>Arctiinae</taxon>
        <taxon>Arctium</taxon>
    </lineage>
</organism>
<reference evidence="1 2" key="2">
    <citation type="journal article" date="2022" name="Mol. Ecol. Resour.">
        <title>The genomes of chicory, endive, great burdock and yacon provide insights into Asteraceae paleo-polyploidization history and plant inulin production.</title>
        <authorList>
            <person name="Fan W."/>
            <person name="Wang S."/>
            <person name="Wang H."/>
            <person name="Wang A."/>
            <person name="Jiang F."/>
            <person name="Liu H."/>
            <person name="Zhao H."/>
            <person name="Xu D."/>
            <person name="Zhang Y."/>
        </authorList>
    </citation>
    <scope>NUCLEOTIDE SEQUENCE [LARGE SCALE GENOMIC DNA]</scope>
    <source>
        <strain evidence="2">cv. Niubang</strain>
    </source>
</reference>
<comment type="caution">
    <text evidence="1">The sequence shown here is derived from an EMBL/GenBank/DDBJ whole genome shotgun (WGS) entry which is preliminary data.</text>
</comment>
<sequence length="119" mass="13497">MIPSEDESDGRNRDRSPVYAMRKSVPPSVYCFHPLQNSDDKQGSISLLPSNRSGTPYLIDLTSSFVLLFPLFSRWNPRDDRDEDLESQIEKAKASIVVLEPNQDLAPMSSLEWDKNPSL</sequence>
<protein>
    <submittedName>
        <fullName evidence="1">Uncharacterized protein</fullName>
    </submittedName>
</protein>
<name>A0ACB8ZVU8_ARCLA</name>
<keyword evidence="2" id="KW-1185">Reference proteome</keyword>
<dbReference type="EMBL" id="CM042055">
    <property type="protein sequence ID" value="KAI3701795.1"/>
    <property type="molecule type" value="Genomic_DNA"/>
</dbReference>
<dbReference type="Proteomes" id="UP001055879">
    <property type="component" value="Linkage Group LG09"/>
</dbReference>
<evidence type="ECO:0000313" key="2">
    <source>
        <dbReference type="Proteomes" id="UP001055879"/>
    </source>
</evidence>
<gene>
    <name evidence="1" type="ORF">L6452_27146</name>
</gene>
<evidence type="ECO:0000313" key="1">
    <source>
        <dbReference type="EMBL" id="KAI3701795.1"/>
    </source>
</evidence>
<reference evidence="2" key="1">
    <citation type="journal article" date="2022" name="Mol. Ecol. Resour.">
        <title>The genomes of chicory, endive, great burdock and yacon provide insights into Asteraceae palaeo-polyploidization history and plant inulin production.</title>
        <authorList>
            <person name="Fan W."/>
            <person name="Wang S."/>
            <person name="Wang H."/>
            <person name="Wang A."/>
            <person name="Jiang F."/>
            <person name="Liu H."/>
            <person name="Zhao H."/>
            <person name="Xu D."/>
            <person name="Zhang Y."/>
        </authorList>
    </citation>
    <scope>NUCLEOTIDE SEQUENCE [LARGE SCALE GENOMIC DNA]</scope>
    <source>
        <strain evidence="2">cv. Niubang</strain>
    </source>
</reference>